<proteinExistence type="predicted"/>
<sequence length="62" mass="6410">MRALIIAVFLTALFGCSKEDSANSPVSGSSASGAQSASLTHQQALDKVYGNIHSDSLKDGKK</sequence>
<accession>A0ACA8AWX8</accession>
<organism evidence="1 2">
    <name type="scientific">Paraburkholderia sprentiae WSM5005</name>
    <dbReference type="NCBI Taxonomy" id="754502"/>
    <lineage>
        <taxon>Bacteria</taxon>
        <taxon>Pseudomonadati</taxon>
        <taxon>Pseudomonadota</taxon>
        <taxon>Betaproteobacteria</taxon>
        <taxon>Burkholderiales</taxon>
        <taxon>Burkholderiaceae</taxon>
        <taxon>Paraburkholderia</taxon>
    </lineage>
</organism>
<reference evidence="1" key="1">
    <citation type="submission" date="2016-09" db="EMBL/GenBank/DDBJ databases">
        <title>The Complete Genome of Burkholderia sprentiae wsm5005.</title>
        <authorList>
            <person name="De Meyer S."/>
            <person name="Wang P."/>
            <person name="Terpolilli J."/>
        </authorList>
    </citation>
    <scope>NUCLEOTIDE SEQUENCE</scope>
    <source>
        <strain evidence="1">WSM5005</strain>
        <plasmid evidence="1">pl3WSM5005</plasmid>
    </source>
</reference>
<protein>
    <submittedName>
        <fullName evidence="1">Uncharacterized protein</fullName>
    </submittedName>
</protein>
<name>A0ACA8AWX8_9BURK</name>
<evidence type="ECO:0000313" key="1">
    <source>
        <dbReference type="EMBL" id="APA90221.2"/>
    </source>
</evidence>
<dbReference type="Proteomes" id="UP000179860">
    <property type="component" value="Plasmid pl3WSM5005"/>
</dbReference>
<keyword evidence="1" id="KW-0614">Plasmid</keyword>
<reference evidence="1" key="2">
    <citation type="submission" date="2021-06" db="EMBL/GenBank/DDBJ databases">
        <authorList>
            <person name="Rogers T.H."/>
            <person name="Ramsay J.P."/>
            <person name="Wang P."/>
            <person name="Terpolilli J."/>
        </authorList>
    </citation>
    <scope>NUCLEOTIDE SEQUENCE</scope>
    <source>
        <strain evidence="1">WSM5005</strain>
        <plasmid evidence="1">pl3WSM5005</plasmid>
    </source>
</reference>
<geneLocation type="plasmid" evidence="1 2">
    <name>pl3WSM5005</name>
</geneLocation>
<evidence type="ECO:0000313" key="2">
    <source>
        <dbReference type="Proteomes" id="UP000179860"/>
    </source>
</evidence>
<gene>
    <name evidence="1" type="ORF">BJG93_34455</name>
</gene>
<keyword evidence="2" id="KW-1185">Reference proteome</keyword>
<dbReference type="EMBL" id="CP017564">
    <property type="protein sequence ID" value="APA90221.2"/>
    <property type="molecule type" value="Genomic_DNA"/>
</dbReference>